<dbReference type="InterPro" id="IPR006553">
    <property type="entry name" value="Leu-rich_rpt_Cys-con_subtyp"/>
</dbReference>
<comment type="caution">
    <text evidence="2">The sequence shown here is derived from an EMBL/GenBank/DDBJ whole genome shotgun (WGS) entry which is preliminary data.</text>
</comment>
<dbReference type="InterPro" id="IPR036047">
    <property type="entry name" value="F-box-like_dom_sf"/>
</dbReference>
<proteinExistence type="predicted"/>
<dbReference type="InterPro" id="IPR001611">
    <property type="entry name" value="Leu-rich_rpt"/>
</dbReference>
<reference evidence="2 3" key="1">
    <citation type="submission" date="2020-08" db="EMBL/GenBank/DDBJ databases">
        <title>Plant Genome Project.</title>
        <authorList>
            <person name="Zhang R.-G."/>
        </authorList>
    </citation>
    <scope>NUCLEOTIDE SEQUENCE [LARGE SCALE GENOMIC DNA]</scope>
    <source>
        <tissue evidence="2">Rhizome</tissue>
    </source>
</reference>
<evidence type="ECO:0000256" key="1">
    <source>
        <dbReference type="SAM" id="MobiDB-lite"/>
    </source>
</evidence>
<keyword evidence="3" id="KW-1185">Reference proteome</keyword>
<dbReference type="AlphaFoldDB" id="A0A8J5G799"/>
<evidence type="ECO:0000313" key="2">
    <source>
        <dbReference type="EMBL" id="KAG6501753.1"/>
    </source>
</evidence>
<organism evidence="2 3">
    <name type="scientific">Zingiber officinale</name>
    <name type="common">Ginger</name>
    <name type="synonym">Amomum zingiber</name>
    <dbReference type="NCBI Taxonomy" id="94328"/>
    <lineage>
        <taxon>Eukaryota</taxon>
        <taxon>Viridiplantae</taxon>
        <taxon>Streptophyta</taxon>
        <taxon>Embryophyta</taxon>
        <taxon>Tracheophyta</taxon>
        <taxon>Spermatophyta</taxon>
        <taxon>Magnoliopsida</taxon>
        <taxon>Liliopsida</taxon>
        <taxon>Zingiberales</taxon>
        <taxon>Zingiberaceae</taxon>
        <taxon>Zingiber</taxon>
    </lineage>
</organism>
<name>A0A8J5G799_ZINOF</name>
<dbReference type="Proteomes" id="UP000734854">
    <property type="component" value="Unassembled WGS sequence"/>
</dbReference>
<dbReference type="Gene3D" id="3.80.10.10">
    <property type="entry name" value="Ribonuclease Inhibitor"/>
    <property type="match status" value="1"/>
</dbReference>
<gene>
    <name evidence="2" type="ORF">ZIOFF_041636</name>
</gene>
<dbReference type="SMART" id="SM00367">
    <property type="entry name" value="LRR_CC"/>
    <property type="match status" value="3"/>
</dbReference>
<feature type="region of interest" description="Disordered" evidence="1">
    <location>
        <begin position="324"/>
        <end position="344"/>
    </location>
</feature>
<dbReference type="EMBL" id="JACMSC010000011">
    <property type="protein sequence ID" value="KAG6501753.1"/>
    <property type="molecule type" value="Genomic_DNA"/>
</dbReference>
<dbReference type="Gene3D" id="1.20.1280.50">
    <property type="match status" value="1"/>
</dbReference>
<dbReference type="SUPFAM" id="SSF52047">
    <property type="entry name" value="RNI-like"/>
    <property type="match status" value="1"/>
</dbReference>
<dbReference type="InterPro" id="IPR032675">
    <property type="entry name" value="LRR_dom_sf"/>
</dbReference>
<evidence type="ECO:0000313" key="3">
    <source>
        <dbReference type="Proteomes" id="UP000734854"/>
    </source>
</evidence>
<dbReference type="PANTHER" id="PTHR38926">
    <property type="entry name" value="F-BOX DOMAIN CONTAINING PROTEIN, EXPRESSED"/>
    <property type="match status" value="1"/>
</dbReference>
<dbReference type="Pfam" id="PF13516">
    <property type="entry name" value="LRR_6"/>
    <property type="match status" value="1"/>
</dbReference>
<feature type="compositionally biased region" description="Low complexity" evidence="1">
    <location>
        <begin position="326"/>
        <end position="337"/>
    </location>
</feature>
<sequence>MAPRLACHSPISYNSPPKPLFEVAVAVSVSVSATAWKLSMEKRPREALGSGNARGESRWAELTPELLALIFTLMPADVLARTMSFVCRSWRDVLAEPYSWSVVDLANWCLRVERTDVIDLVVRRLVDRSRGTVRRLSVYYLGDSGFAHTALLYLLTPLYSRLLFLVKDSCCRLLSKLEMRESFVTDKMVKEHANLLSNLTFLDISYCANITSEGIEALGKNCKNLVLLRRSMPPPGITPENGLPSMVDEGEAMAIANNMVGLKQLELSYGKFTNNGLVAILTNCTALIYLDIVGCRNVQMTGNIELMCRKIKTCVYTGYKKDISSDDFSTDSPTDVSSDQEDEA</sequence>
<accession>A0A8J5G799</accession>
<evidence type="ECO:0008006" key="4">
    <source>
        <dbReference type="Google" id="ProtNLM"/>
    </source>
</evidence>
<protein>
    <recommendedName>
        <fullName evidence="4">F-box domain-containing protein</fullName>
    </recommendedName>
</protein>
<dbReference type="PANTHER" id="PTHR38926:SF81">
    <property type="entry name" value="F-BOX DOMAIN-CONTAINING PROTEIN"/>
    <property type="match status" value="1"/>
</dbReference>
<dbReference type="SUPFAM" id="SSF81383">
    <property type="entry name" value="F-box domain"/>
    <property type="match status" value="1"/>
</dbReference>